<evidence type="ECO:0000313" key="3">
    <source>
        <dbReference type="Proteomes" id="UP000215902"/>
    </source>
</evidence>
<feature type="compositionally biased region" description="Low complexity" evidence="1">
    <location>
        <begin position="164"/>
        <end position="178"/>
    </location>
</feature>
<comment type="caution">
    <text evidence="2">The sequence shown here is derived from an EMBL/GenBank/DDBJ whole genome shotgun (WGS) entry which is preliminary data.</text>
</comment>
<dbReference type="PANTHER" id="PTHR48125:SF12">
    <property type="entry name" value="AT HOOK TRANSCRIPTION FACTOR FAMILY-RELATED"/>
    <property type="match status" value="1"/>
</dbReference>
<feature type="compositionally biased region" description="Acidic residues" evidence="1">
    <location>
        <begin position="15"/>
        <end position="29"/>
    </location>
</feature>
<protein>
    <submittedName>
        <fullName evidence="2">Uncharacterized protein</fullName>
    </submittedName>
</protein>
<feature type="region of interest" description="Disordered" evidence="1">
    <location>
        <begin position="13"/>
        <end position="237"/>
    </location>
</feature>
<sequence length="896" mass="95662">CVDDIDAISVFADADLPDIDAVDAEDEAEYPPPTDSPETTLSPAAPSELGVSSPLLPPPQPSGVHPPSAHSGSHRQLRQSAPARASMLRCHAEAGGNKIQKRPSWGNFNWHRVSGPPLPKQRFMPPPRPPHPRSRPPPGPPNQWSGPPPGPPNQWSGPPPGPPNQWSGPPSGPPNQWSGPPPGPPSQLSGLLLGPPSPPPGPPSQRSSQQPSGRSNSLLSRLGPPPQPSAPPASSRRELLAARLEQAVRCGDFALAVQLATSEEAVKLEILADSGLNRLADQIAQAQTGSFVTAIRALGLLRKPTLNDLAKLESWASHCSAEDLKGCADAAFDLFCKLLPTHLSRDLVSSFFRFFLPLESWGHIWDGLMRFGHSGNVTEKTFAQCLEAVADGRASAYGDSAAQLVSLMVPELLANSQWITADLLDRLWLELARQGDSNSAHLIGSQRAVVCTGQQQQAAFLTRLTDAVSEIIQRDSGDFKPLCCILDSCGGALDETESLQAALLEALLDCQQQSHQLDRLCRDFKLYYGGAQQQSLGQFPCRIGLLLIVRLASTAQWPEVLACLQCLHRQPQLNVPAGLAATGTRVAVADAALEAFLHCDMLDLANALVATSGGPGPFGLALPDPCPEGAMDRAVLLLSLSRTCARRGGDGMAANTVNAFIAAAQLADFCDEDFRRTSYAAAYSCCLRDLATTARSCRPGLKHAYRLFNASTSFPNLQLKAPATALRLMLCSAVRLSLPDLALPLAKIGTRFGIYRALQPDCLQLSLPGDLAGEESAALLALAIRCLRDRRRRGHLDDAVGGRCLRLVPLPPDGRDPEFVRLAGLPPDAGVRTVHAEDATDCLLAVLQRAADVFNSTLMVGPVGLLARRPRFSLQPDGPAISLSGQEVRDLMDQLD</sequence>
<accession>A0A267EVY2</accession>
<name>A0A267EVY2_9PLAT</name>
<keyword evidence="3" id="KW-1185">Reference proteome</keyword>
<feature type="compositionally biased region" description="Low complexity" evidence="1">
    <location>
        <begin position="204"/>
        <end position="222"/>
    </location>
</feature>
<dbReference type="PANTHER" id="PTHR48125">
    <property type="entry name" value="LP07818P1"/>
    <property type="match status" value="1"/>
</dbReference>
<dbReference type="EMBL" id="NIVC01001629">
    <property type="protein sequence ID" value="PAA65681.1"/>
    <property type="molecule type" value="Genomic_DNA"/>
</dbReference>
<proteinExistence type="predicted"/>
<evidence type="ECO:0000313" key="2">
    <source>
        <dbReference type="EMBL" id="PAA65681.1"/>
    </source>
</evidence>
<gene>
    <name evidence="2" type="ORF">BOX15_Mlig000331g2</name>
</gene>
<feature type="non-terminal residue" evidence="2">
    <location>
        <position position="1"/>
    </location>
</feature>
<evidence type="ECO:0000256" key="1">
    <source>
        <dbReference type="SAM" id="MobiDB-lite"/>
    </source>
</evidence>
<reference evidence="2 3" key="1">
    <citation type="submission" date="2017-06" db="EMBL/GenBank/DDBJ databases">
        <title>A platform for efficient transgenesis in Macrostomum lignano, a flatworm model organism for stem cell research.</title>
        <authorList>
            <person name="Berezikov E."/>
        </authorList>
    </citation>
    <scope>NUCLEOTIDE SEQUENCE [LARGE SCALE GENOMIC DNA]</scope>
    <source>
        <strain evidence="2">DV1</strain>
        <tissue evidence="2">Whole organism</tissue>
    </source>
</reference>
<feature type="compositionally biased region" description="Pro residues" evidence="1">
    <location>
        <begin position="116"/>
        <end position="163"/>
    </location>
</feature>
<dbReference type="AlphaFoldDB" id="A0A267EVY2"/>
<organism evidence="2 3">
    <name type="scientific">Macrostomum lignano</name>
    <dbReference type="NCBI Taxonomy" id="282301"/>
    <lineage>
        <taxon>Eukaryota</taxon>
        <taxon>Metazoa</taxon>
        <taxon>Spiralia</taxon>
        <taxon>Lophotrochozoa</taxon>
        <taxon>Platyhelminthes</taxon>
        <taxon>Rhabditophora</taxon>
        <taxon>Macrostomorpha</taxon>
        <taxon>Macrostomida</taxon>
        <taxon>Macrostomidae</taxon>
        <taxon>Macrostomum</taxon>
    </lineage>
</organism>
<dbReference type="Proteomes" id="UP000215902">
    <property type="component" value="Unassembled WGS sequence"/>
</dbReference>